<comment type="caution">
    <text evidence="1">The sequence shown here is derived from an EMBL/GenBank/DDBJ whole genome shotgun (WGS) entry which is preliminary data.</text>
</comment>
<gene>
    <name evidence="1" type="ORF">ALECFALPRED_003785</name>
</gene>
<organism evidence="1 2">
    <name type="scientific">Alectoria fallacina</name>
    <dbReference type="NCBI Taxonomy" id="1903189"/>
    <lineage>
        <taxon>Eukaryota</taxon>
        <taxon>Fungi</taxon>
        <taxon>Dikarya</taxon>
        <taxon>Ascomycota</taxon>
        <taxon>Pezizomycotina</taxon>
        <taxon>Lecanoromycetes</taxon>
        <taxon>OSLEUM clade</taxon>
        <taxon>Lecanoromycetidae</taxon>
        <taxon>Lecanorales</taxon>
        <taxon>Lecanorineae</taxon>
        <taxon>Parmeliaceae</taxon>
        <taxon>Alectoria</taxon>
    </lineage>
</organism>
<evidence type="ECO:0000313" key="2">
    <source>
        <dbReference type="Proteomes" id="UP000664203"/>
    </source>
</evidence>
<dbReference type="EMBL" id="CAJPDR010000023">
    <property type="protein sequence ID" value="CAF9907721.1"/>
    <property type="molecule type" value="Genomic_DNA"/>
</dbReference>
<accession>A0A8H3EIF0</accession>
<protein>
    <submittedName>
        <fullName evidence="1">Uncharacterized protein</fullName>
    </submittedName>
</protein>
<keyword evidence="2" id="KW-1185">Reference proteome</keyword>
<name>A0A8H3EIF0_9LECA</name>
<reference evidence="1" key="1">
    <citation type="submission" date="2021-03" db="EMBL/GenBank/DDBJ databases">
        <authorList>
            <person name="Tagirdzhanova G."/>
        </authorList>
    </citation>
    <scope>NUCLEOTIDE SEQUENCE</scope>
</reference>
<evidence type="ECO:0000313" key="1">
    <source>
        <dbReference type="EMBL" id="CAF9907721.1"/>
    </source>
</evidence>
<dbReference type="AlphaFoldDB" id="A0A8H3EIF0"/>
<proteinExistence type="predicted"/>
<dbReference type="Proteomes" id="UP000664203">
    <property type="component" value="Unassembled WGS sequence"/>
</dbReference>
<dbReference type="OrthoDB" id="10505580at2759"/>
<sequence length="210" mass="23651">MAGTKEHQNTLAQAFELVEHSDALGDECQEATPALTYMERKIAKFQAPPALKPITLVLMWINADEMRDKVGSTPSVILQPQVSRLHAYFHLRLQHERNPVVGGEQTPRPTADEAHEKADEYFQAFKFEISQHKDEKAVLHNVASFSQLESICLEPSEEGSASFVRTPAGKLECQDTFYLSLGIECSVTEDKTKDKARHELLSWYFQSGSE</sequence>